<evidence type="ECO:0000256" key="9">
    <source>
        <dbReference type="ARBA" id="ARBA00048649"/>
    </source>
</evidence>
<keyword evidence="5" id="KW-0001">2Fe-2S</keyword>
<dbReference type="InterPro" id="IPR017927">
    <property type="entry name" value="FAD-bd_FR_type"/>
</dbReference>
<evidence type="ECO:0000256" key="1">
    <source>
        <dbReference type="ARBA" id="ARBA00001970"/>
    </source>
</evidence>
<dbReference type="EMBL" id="CP108318">
    <property type="protein sequence ID" value="WTW63561.1"/>
    <property type="molecule type" value="Genomic_DNA"/>
</dbReference>
<accession>A0AAU2V8W1</accession>
<comment type="catalytic activity">
    <reaction evidence="10">
        <text>2 nitric oxide + NADPH + 2 O2 = 2 nitrate + NADP(+) + H(+)</text>
        <dbReference type="Rhea" id="RHEA:19465"/>
        <dbReference type="ChEBI" id="CHEBI:15378"/>
        <dbReference type="ChEBI" id="CHEBI:15379"/>
        <dbReference type="ChEBI" id="CHEBI:16480"/>
        <dbReference type="ChEBI" id="CHEBI:17632"/>
        <dbReference type="ChEBI" id="CHEBI:57783"/>
        <dbReference type="ChEBI" id="CHEBI:58349"/>
        <dbReference type="EC" id="1.14.12.17"/>
    </reaction>
</comment>
<dbReference type="PROSITE" id="PS01033">
    <property type="entry name" value="GLOBIN"/>
    <property type="match status" value="1"/>
</dbReference>
<dbReference type="Gene3D" id="3.40.50.80">
    <property type="entry name" value="Nucleotide-binding domain of ferredoxin-NADP reductase (FNR) module"/>
    <property type="match status" value="1"/>
</dbReference>
<evidence type="ECO:0000256" key="4">
    <source>
        <dbReference type="ARBA" id="ARBA00012229"/>
    </source>
</evidence>
<comment type="similarity">
    <text evidence="3">In the C-terminal section; belongs to the flavoprotein pyridine nucleotide cytochrome reductase family.</text>
</comment>
<evidence type="ECO:0000256" key="5">
    <source>
        <dbReference type="ARBA" id="ARBA00022714"/>
    </source>
</evidence>
<dbReference type="Gene3D" id="1.10.490.10">
    <property type="entry name" value="Globins"/>
    <property type="match status" value="1"/>
</dbReference>
<evidence type="ECO:0000313" key="14">
    <source>
        <dbReference type="EMBL" id="WTW63561.1"/>
    </source>
</evidence>
<comment type="cofactor">
    <cofactor evidence="1">
        <name>heme b</name>
        <dbReference type="ChEBI" id="CHEBI:60344"/>
    </cofactor>
</comment>
<dbReference type="GO" id="GO:0008941">
    <property type="term" value="F:nitric oxide dioxygenase NAD(P)H activity"/>
    <property type="evidence" value="ECO:0007669"/>
    <property type="project" value="UniProtKB-EC"/>
</dbReference>
<evidence type="ECO:0000256" key="6">
    <source>
        <dbReference type="ARBA" id="ARBA00022857"/>
    </source>
</evidence>
<evidence type="ECO:0000256" key="8">
    <source>
        <dbReference type="ARBA" id="ARBA00023027"/>
    </source>
</evidence>
<sequence>MDQEDQEVLRAGFAVVERRAEHAAKYFYSHLFWHNPGLRALFPSGPEAMESQRDRLFAAITEVVGRLGDPSLPSYLRALGRDHRKFLAAPEHYAAVGASLLAAFARAAGGAWTAEVEKAWCQAYSVMSETMLEGAAAAASADEPAWWGAEVVRHARYGPDLAVLTLRPSPQLPYTAGQYVSVAHPRVPGAWRTYSIGNAPRADGTVDLHVSRVSGGLMSTTLVERTDPGDALRLSPPAGSLPLGPTPSGPLTFIAAGTGWAPVKALLEQLTRDQFADEVRLFVVARDTAYLYDRPAVEALTSQLPCLHTTFITPAPGRDPLQATERLITALGHRSHWPHHGVYLAGPPGFMAEVREVLVGLGADAGRVFSDAVPSAGPGPRPLGPAEWLLNRPAPRWHNPADRA</sequence>
<name>A0AAU2V8W1_9ACTN</name>
<keyword evidence="7" id="KW-0411">Iron-sulfur</keyword>
<dbReference type="GO" id="GO:0051537">
    <property type="term" value="F:2 iron, 2 sulfur cluster binding"/>
    <property type="evidence" value="ECO:0007669"/>
    <property type="project" value="UniProtKB-KW"/>
</dbReference>
<dbReference type="SUPFAM" id="SSF52343">
    <property type="entry name" value="Ferredoxin reductase-like, C-terminal NADP-linked domain"/>
    <property type="match status" value="1"/>
</dbReference>
<dbReference type="Gene3D" id="2.40.30.10">
    <property type="entry name" value="Translation factors"/>
    <property type="match status" value="1"/>
</dbReference>
<evidence type="ECO:0000259" key="13">
    <source>
        <dbReference type="PROSITE" id="PS51384"/>
    </source>
</evidence>
<evidence type="ECO:0000256" key="7">
    <source>
        <dbReference type="ARBA" id="ARBA00023014"/>
    </source>
</evidence>
<evidence type="ECO:0000259" key="12">
    <source>
        <dbReference type="PROSITE" id="PS01033"/>
    </source>
</evidence>
<dbReference type="GO" id="GO:0020037">
    <property type="term" value="F:heme binding"/>
    <property type="evidence" value="ECO:0007669"/>
    <property type="project" value="InterPro"/>
</dbReference>
<proteinExistence type="inferred from homology"/>
<evidence type="ECO:0000256" key="3">
    <source>
        <dbReference type="ARBA" id="ARBA00006401"/>
    </source>
</evidence>
<dbReference type="SUPFAM" id="SSF46458">
    <property type="entry name" value="Globin-like"/>
    <property type="match status" value="1"/>
</dbReference>
<evidence type="ECO:0000256" key="2">
    <source>
        <dbReference type="ARBA" id="ARBA00001974"/>
    </source>
</evidence>
<evidence type="ECO:0000256" key="11">
    <source>
        <dbReference type="RuleBase" id="RU000356"/>
    </source>
</evidence>
<feature type="domain" description="Globin" evidence="12">
    <location>
        <begin position="1"/>
        <end position="136"/>
    </location>
</feature>
<dbReference type="GO" id="GO:0019825">
    <property type="term" value="F:oxygen binding"/>
    <property type="evidence" value="ECO:0007669"/>
    <property type="project" value="InterPro"/>
</dbReference>
<dbReference type="PRINTS" id="PR00410">
    <property type="entry name" value="PHEHYDRXLASE"/>
</dbReference>
<dbReference type="AlphaFoldDB" id="A0AAU2V8W1"/>
<keyword evidence="11" id="KW-0813">Transport</keyword>
<dbReference type="InterPro" id="IPR000971">
    <property type="entry name" value="Globin"/>
</dbReference>
<dbReference type="InterPro" id="IPR039261">
    <property type="entry name" value="FNR_nucleotide-bd"/>
</dbReference>
<dbReference type="InterPro" id="IPR009050">
    <property type="entry name" value="Globin-like_sf"/>
</dbReference>
<dbReference type="Pfam" id="PF00970">
    <property type="entry name" value="FAD_binding_6"/>
    <property type="match status" value="1"/>
</dbReference>
<dbReference type="Pfam" id="PF00175">
    <property type="entry name" value="NAD_binding_1"/>
    <property type="match status" value="1"/>
</dbReference>
<dbReference type="InterPro" id="IPR001433">
    <property type="entry name" value="OxRdtase_FAD/NAD-bd"/>
</dbReference>
<protein>
    <recommendedName>
        <fullName evidence="4">nitric oxide dioxygenase</fullName>
        <ecNumber evidence="4">1.14.12.17</ecNumber>
    </recommendedName>
</protein>
<keyword evidence="6" id="KW-0521">NADP</keyword>
<keyword evidence="11" id="KW-0561">Oxygen transport</keyword>
<dbReference type="EC" id="1.14.12.17" evidence="4"/>
<dbReference type="InterPro" id="IPR050415">
    <property type="entry name" value="MRET"/>
</dbReference>
<evidence type="ECO:0000256" key="10">
    <source>
        <dbReference type="ARBA" id="ARBA00049433"/>
    </source>
</evidence>
<dbReference type="CDD" id="cd19753">
    <property type="entry name" value="Mb-like_oxidoreductase"/>
    <property type="match status" value="1"/>
</dbReference>
<feature type="domain" description="FAD-binding FR-type" evidence="13">
    <location>
        <begin position="144"/>
        <end position="244"/>
    </location>
</feature>
<comment type="catalytic activity">
    <reaction evidence="9">
        <text>2 nitric oxide + NADH + 2 O2 = 2 nitrate + NAD(+) + H(+)</text>
        <dbReference type="Rhea" id="RHEA:19469"/>
        <dbReference type="ChEBI" id="CHEBI:15378"/>
        <dbReference type="ChEBI" id="CHEBI:15379"/>
        <dbReference type="ChEBI" id="CHEBI:16480"/>
        <dbReference type="ChEBI" id="CHEBI:17632"/>
        <dbReference type="ChEBI" id="CHEBI:57540"/>
        <dbReference type="ChEBI" id="CHEBI:57945"/>
        <dbReference type="EC" id="1.14.12.17"/>
    </reaction>
</comment>
<dbReference type="InterPro" id="IPR017938">
    <property type="entry name" value="Riboflavin_synthase-like_b-brl"/>
</dbReference>
<dbReference type="PANTHER" id="PTHR47354">
    <property type="entry name" value="NADH OXIDOREDUCTASE HCR"/>
    <property type="match status" value="1"/>
</dbReference>
<gene>
    <name evidence="14" type="ORF">OG549_24525</name>
</gene>
<dbReference type="SUPFAM" id="SSF63380">
    <property type="entry name" value="Riboflavin synthase domain-like"/>
    <property type="match status" value="1"/>
</dbReference>
<keyword evidence="8" id="KW-0520">NAD</keyword>
<reference evidence="14" key="1">
    <citation type="submission" date="2022-10" db="EMBL/GenBank/DDBJ databases">
        <title>The complete genomes of actinobacterial strains from the NBC collection.</title>
        <authorList>
            <person name="Joergensen T.S."/>
            <person name="Alvarez Arevalo M."/>
            <person name="Sterndorff E.B."/>
            <person name="Faurdal D."/>
            <person name="Vuksanovic O."/>
            <person name="Mourched A.-S."/>
            <person name="Charusanti P."/>
            <person name="Shaw S."/>
            <person name="Blin K."/>
            <person name="Weber T."/>
        </authorList>
    </citation>
    <scope>NUCLEOTIDE SEQUENCE</scope>
    <source>
        <strain evidence="14">NBC_00003</strain>
    </source>
</reference>
<organism evidence="14">
    <name type="scientific">Streptomyces sp. NBC_00003</name>
    <dbReference type="NCBI Taxonomy" id="2903608"/>
    <lineage>
        <taxon>Bacteria</taxon>
        <taxon>Bacillati</taxon>
        <taxon>Actinomycetota</taxon>
        <taxon>Actinomycetes</taxon>
        <taxon>Kitasatosporales</taxon>
        <taxon>Streptomycetaceae</taxon>
        <taxon>Streptomyces</taxon>
    </lineage>
</organism>
<comment type="similarity">
    <text evidence="11">Belongs to the globin family.</text>
</comment>
<comment type="cofactor">
    <cofactor evidence="2">
        <name>FAD</name>
        <dbReference type="ChEBI" id="CHEBI:57692"/>
    </cofactor>
</comment>
<dbReference type="GO" id="GO:0005344">
    <property type="term" value="F:oxygen carrier activity"/>
    <property type="evidence" value="ECO:0007669"/>
    <property type="project" value="UniProtKB-KW"/>
</dbReference>
<keyword evidence="11" id="KW-0408">Iron</keyword>
<keyword evidence="11" id="KW-0349">Heme</keyword>
<dbReference type="Pfam" id="PF00042">
    <property type="entry name" value="Globin"/>
    <property type="match status" value="1"/>
</dbReference>
<dbReference type="InterPro" id="IPR012292">
    <property type="entry name" value="Globin/Proto"/>
</dbReference>
<dbReference type="PROSITE" id="PS51384">
    <property type="entry name" value="FAD_FR"/>
    <property type="match status" value="1"/>
</dbReference>
<keyword evidence="11" id="KW-0479">Metal-binding</keyword>
<dbReference type="InterPro" id="IPR008333">
    <property type="entry name" value="Cbr1-like_FAD-bd_dom"/>
</dbReference>
<dbReference type="PANTHER" id="PTHR47354:SF5">
    <property type="entry name" value="PROTEIN RFBI"/>
    <property type="match status" value="1"/>
</dbReference>